<sequence>MKRQPILLARTIVIGILLLFIVPQLFAELLNDGSFENQPSDWEEYYNTACNAVSIGDWTSALGEPPPDGQQSFWAGGACGSVVANNGARQEITFQPDAALLSFWYLPFKEFADPQSNDIAVVAFDDTTIWELNVDGITSPTGWNNAILDITQFSDQTGTLSIEMQQNSDQFVAPYLF</sequence>
<dbReference type="EMBL" id="UOEU01000636">
    <property type="protein sequence ID" value="VAW36774.1"/>
    <property type="molecule type" value="Genomic_DNA"/>
</dbReference>
<dbReference type="AlphaFoldDB" id="A0A3B0VZI2"/>
<reference evidence="1" key="1">
    <citation type="submission" date="2018-06" db="EMBL/GenBank/DDBJ databases">
        <authorList>
            <person name="Zhirakovskaya E."/>
        </authorList>
    </citation>
    <scope>NUCLEOTIDE SEQUENCE</scope>
</reference>
<proteinExistence type="predicted"/>
<accession>A0A3B0VZI2</accession>
<organism evidence="1">
    <name type="scientific">hydrothermal vent metagenome</name>
    <dbReference type="NCBI Taxonomy" id="652676"/>
    <lineage>
        <taxon>unclassified sequences</taxon>
        <taxon>metagenomes</taxon>
        <taxon>ecological metagenomes</taxon>
    </lineage>
</organism>
<evidence type="ECO:0000313" key="1">
    <source>
        <dbReference type="EMBL" id="VAW36774.1"/>
    </source>
</evidence>
<protein>
    <submittedName>
        <fullName evidence="1">Uncharacterized protein</fullName>
    </submittedName>
</protein>
<gene>
    <name evidence="1" type="ORF">MNBD_CHLOROFLEXI01-3068</name>
</gene>
<name>A0A3B0VZI2_9ZZZZ</name>